<sequence length="54" mass="6731">MYEVQLRTWNVVWFGIREPDWEDEEWEEEEEEFSLRNSKKKNSLKGGMRIRKNP</sequence>
<organism evidence="1 2">
    <name type="scientific">Streptomyces phage BillNye</name>
    <dbReference type="NCBI Taxonomy" id="2079426"/>
    <lineage>
        <taxon>Viruses</taxon>
        <taxon>Duplodnaviria</taxon>
        <taxon>Heunggongvirae</taxon>
        <taxon>Uroviricota</taxon>
        <taxon>Caudoviricetes</taxon>
        <taxon>Stanwilliamsviridae</taxon>
        <taxon>Loccivirinae</taxon>
        <taxon>Wilnyevirus</taxon>
        <taxon>Wilnyevirus billnye</taxon>
    </lineage>
</organism>
<dbReference type="EMBL" id="MG757153">
    <property type="protein sequence ID" value="AVD99391.1"/>
    <property type="molecule type" value="Genomic_DNA"/>
</dbReference>
<dbReference type="Proteomes" id="UP000241925">
    <property type="component" value="Segment"/>
</dbReference>
<protein>
    <submittedName>
        <fullName evidence="1">Uncharacterized protein</fullName>
    </submittedName>
</protein>
<name>A0A2L1IW30_9CAUD</name>
<evidence type="ECO:0000313" key="2">
    <source>
        <dbReference type="Proteomes" id="UP000241925"/>
    </source>
</evidence>
<evidence type="ECO:0000313" key="1">
    <source>
        <dbReference type="EMBL" id="AVD99391.1"/>
    </source>
</evidence>
<keyword evidence="2" id="KW-1185">Reference proteome</keyword>
<reference evidence="1 2" key="1">
    <citation type="submission" date="2018-01" db="EMBL/GenBank/DDBJ databases">
        <authorList>
            <person name="Grinwald M.F."/>
            <person name="Tasoff P."/>
            <person name="Simpson K.F."/>
            <person name="Vasser A."/>
            <person name="Shaffer C.D."/>
            <person name="Weston-Hafer K.A."/>
            <person name="Russell D.A."/>
            <person name="Pope W.H."/>
            <person name="Jacobs-Sera D."/>
            <person name="Hendrix R.W."/>
            <person name="Hatfull G.F."/>
        </authorList>
    </citation>
    <scope>NUCLEOTIDE SEQUENCE [LARGE SCALE GENOMIC DNA]</scope>
</reference>
<accession>A0A2L1IW30</accession>
<proteinExistence type="predicted"/>
<gene>
    <name evidence="1" type="ORF">SEA_BILLNYE_220</name>
</gene>